<keyword evidence="5 12" id="KW-0812">Transmembrane</keyword>
<dbReference type="PROSITE" id="PS51450">
    <property type="entry name" value="LRR"/>
    <property type="match status" value="1"/>
</dbReference>
<dbReference type="FunFam" id="3.80.10.10:FF:000649">
    <property type="entry name" value="Leucine Rich Repeat family protein"/>
    <property type="match status" value="1"/>
</dbReference>
<keyword evidence="10" id="KW-0675">Receptor</keyword>
<dbReference type="InterPro" id="IPR003591">
    <property type="entry name" value="Leu-rich_rpt_typical-subtyp"/>
</dbReference>
<dbReference type="SUPFAM" id="SSF52047">
    <property type="entry name" value="RNI-like"/>
    <property type="match status" value="1"/>
</dbReference>
<keyword evidence="6" id="KW-0732">Signal</keyword>
<dbReference type="GO" id="GO:0051707">
    <property type="term" value="P:response to other organism"/>
    <property type="evidence" value="ECO:0007669"/>
    <property type="project" value="UniProtKB-ARBA"/>
</dbReference>
<keyword evidence="7" id="KW-0677">Repeat</keyword>
<dbReference type="Pfam" id="PF00560">
    <property type="entry name" value="LRR_1"/>
    <property type="match status" value="5"/>
</dbReference>
<dbReference type="InterPro" id="IPR001611">
    <property type="entry name" value="Leu-rich_rpt"/>
</dbReference>
<dbReference type="PRINTS" id="PR00019">
    <property type="entry name" value="LEURICHRPT"/>
</dbReference>
<dbReference type="SMART" id="SM00365">
    <property type="entry name" value="LRR_SD22"/>
    <property type="match status" value="7"/>
</dbReference>
<gene>
    <name evidence="13" type="ORF">RND71_040663</name>
</gene>
<evidence type="ECO:0000313" key="14">
    <source>
        <dbReference type="Proteomes" id="UP001291623"/>
    </source>
</evidence>
<evidence type="ECO:0000256" key="8">
    <source>
        <dbReference type="ARBA" id="ARBA00022989"/>
    </source>
</evidence>
<dbReference type="SMART" id="SM00369">
    <property type="entry name" value="LRR_TYP"/>
    <property type="match status" value="7"/>
</dbReference>
<accession>A0AAE1QTF2</accession>
<keyword evidence="11" id="KW-0325">Glycoprotein</keyword>
<keyword evidence="8 12" id="KW-1133">Transmembrane helix</keyword>
<dbReference type="InterPro" id="IPR032675">
    <property type="entry name" value="LRR_dom_sf"/>
</dbReference>
<protein>
    <submittedName>
        <fullName evidence="13">Uncharacterized protein</fullName>
    </submittedName>
</protein>
<dbReference type="FunFam" id="3.80.10.10:FF:000095">
    <property type="entry name" value="LRR receptor-like serine/threonine-protein kinase GSO1"/>
    <property type="match status" value="1"/>
</dbReference>
<keyword evidence="9 12" id="KW-0472">Membrane</keyword>
<dbReference type="GO" id="GO:0005886">
    <property type="term" value="C:plasma membrane"/>
    <property type="evidence" value="ECO:0007669"/>
    <property type="project" value="UniProtKB-SubCell"/>
</dbReference>
<evidence type="ECO:0000256" key="5">
    <source>
        <dbReference type="ARBA" id="ARBA00022692"/>
    </source>
</evidence>
<evidence type="ECO:0000256" key="10">
    <source>
        <dbReference type="ARBA" id="ARBA00023170"/>
    </source>
</evidence>
<name>A0AAE1QTF2_9SOLA</name>
<dbReference type="AlphaFoldDB" id="A0AAE1QTF2"/>
<dbReference type="SUPFAM" id="SSF52058">
    <property type="entry name" value="L domain-like"/>
    <property type="match status" value="1"/>
</dbReference>
<dbReference type="Proteomes" id="UP001291623">
    <property type="component" value="Unassembled WGS sequence"/>
</dbReference>
<evidence type="ECO:0000256" key="11">
    <source>
        <dbReference type="ARBA" id="ARBA00023180"/>
    </source>
</evidence>
<evidence type="ECO:0000313" key="13">
    <source>
        <dbReference type="EMBL" id="KAK4339201.1"/>
    </source>
</evidence>
<dbReference type="InterPro" id="IPR046956">
    <property type="entry name" value="RLP23-like"/>
</dbReference>
<proteinExistence type="inferred from homology"/>
<comment type="similarity">
    <text evidence="2">Belongs to the RLP family.</text>
</comment>
<dbReference type="FunFam" id="3.80.10.10:FF:001347">
    <property type="entry name" value="LRR receptor-like serine/threonine-protein kinase GSO2"/>
    <property type="match status" value="1"/>
</dbReference>
<evidence type="ECO:0000256" key="9">
    <source>
        <dbReference type="ARBA" id="ARBA00023136"/>
    </source>
</evidence>
<keyword evidence="3" id="KW-1003">Cell membrane</keyword>
<evidence type="ECO:0000256" key="3">
    <source>
        <dbReference type="ARBA" id="ARBA00022475"/>
    </source>
</evidence>
<comment type="subcellular location">
    <subcellularLocation>
        <location evidence="1">Cell membrane</location>
        <topology evidence="1">Single-pass type I membrane protein</topology>
    </subcellularLocation>
</comment>
<evidence type="ECO:0000256" key="6">
    <source>
        <dbReference type="ARBA" id="ARBA00022729"/>
    </source>
</evidence>
<evidence type="ECO:0000256" key="7">
    <source>
        <dbReference type="ARBA" id="ARBA00022737"/>
    </source>
</evidence>
<sequence length="755" mass="84775">MLLDYYTDISKKRVRLIYFLMTGRPDVNLAELREADLEVGKDVESHALDDEDDNEVINMLPSLVDLSLSHCSLHHIQPLLHHNFSSLETLDLSENMFNSPVPKWIFNLAKLVSLDLSDCNFTGPFPEGPVNFTSLTTFKASHNSFNYLLPRWLFDLSNLEHLDLCSNDIEGVIPSNITKLKYLDLSYNMLSGKLPNVIGKLGNLEYLYLSGNLFEGEVSEIFNGNFVSAEMGNSSLIWLSLYDNRLTGTLPESLGQLSMLKTFAISNNRLEGVVTESHFSKLTQLKYIFASKNNLTLKVSENWIPPFQAERIKISGCNIGPLFPMWLRTQKLIRDVDISDGGIQGEVPTWFWNLTSQILSLNLSHNQFVGEVPIISVPSIEYGGPWLMYLGSNNFSGPLPQISTNVSELDLSKNSFSKGLSNLLCEAKNKLRILNLEGNDLSEEIPDCWMNWPELRVLILRDNNLIGGIPKSMEVLSNLQSLDLGKNRLNGPFPSSLRNCTKLQKIDLSENEFVGKLPSWLGMRFPTLIVLILRSNKFDGELPQELCHLKDLQILDLANNAFVGIIPRCIGNFSAMVKGKNEVDDLNYSFYMGVLIESATVTTKGNMIPNGIGDMKVLESVDLSENQLYGQIPQSFSSLCTLSFLNLSDNNLSGMIPLSTQLQSFDPTSFQGNKLCGLPLLVNCSSGGKVPNGEYEEDESDKDEVDWFYISMAIGFALSFWSVCGSFLLKRSWRHAYFRFLDRSWEMLIAKAPIC</sequence>
<evidence type="ECO:0000256" key="4">
    <source>
        <dbReference type="ARBA" id="ARBA00022614"/>
    </source>
</evidence>
<comment type="caution">
    <text evidence="13">The sequence shown here is derived from an EMBL/GenBank/DDBJ whole genome shotgun (WGS) entry which is preliminary data.</text>
</comment>
<dbReference type="EMBL" id="JAVYJV010000023">
    <property type="protein sequence ID" value="KAK4339201.1"/>
    <property type="molecule type" value="Genomic_DNA"/>
</dbReference>
<organism evidence="13 14">
    <name type="scientific">Anisodus tanguticus</name>
    <dbReference type="NCBI Taxonomy" id="243964"/>
    <lineage>
        <taxon>Eukaryota</taxon>
        <taxon>Viridiplantae</taxon>
        <taxon>Streptophyta</taxon>
        <taxon>Embryophyta</taxon>
        <taxon>Tracheophyta</taxon>
        <taxon>Spermatophyta</taxon>
        <taxon>Magnoliopsida</taxon>
        <taxon>eudicotyledons</taxon>
        <taxon>Gunneridae</taxon>
        <taxon>Pentapetalae</taxon>
        <taxon>asterids</taxon>
        <taxon>lamiids</taxon>
        <taxon>Solanales</taxon>
        <taxon>Solanaceae</taxon>
        <taxon>Solanoideae</taxon>
        <taxon>Hyoscyameae</taxon>
        <taxon>Anisodus</taxon>
    </lineage>
</organism>
<dbReference type="PANTHER" id="PTHR48063:SF98">
    <property type="entry name" value="LRR RECEPTOR-LIKE SERINE_THREONINE-PROTEIN KINASE FLS2"/>
    <property type="match status" value="1"/>
</dbReference>
<dbReference type="GO" id="GO:0006952">
    <property type="term" value="P:defense response"/>
    <property type="evidence" value="ECO:0007669"/>
    <property type="project" value="UniProtKB-ARBA"/>
</dbReference>
<feature type="transmembrane region" description="Helical" evidence="12">
    <location>
        <begin position="707"/>
        <end position="729"/>
    </location>
</feature>
<evidence type="ECO:0000256" key="12">
    <source>
        <dbReference type="SAM" id="Phobius"/>
    </source>
</evidence>
<keyword evidence="14" id="KW-1185">Reference proteome</keyword>
<evidence type="ECO:0000256" key="2">
    <source>
        <dbReference type="ARBA" id="ARBA00009592"/>
    </source>
</evidence>
<dbReference type="Pfam" id="PF13855">
    <property type="entry name" value="LRR_8"/>
    <property type="match status" value="3"/>
</dbReference>
<dbReference type="Gene3D" id="3.80.10.10">
    <property type="entry name" value="Ribonuclease Inhibitor"/>
    <property type="match status" value="3"/>
</dbReference>
<reference evidence="13" key="1">
    <citation type="submission" date="2023-12" db="EMBL/GenBank/DDBJ databases">
        <title>Genome assembly of Anisodus tanguticus.</title>
        <authorList>
            <person name="Wang Y.-J."/>
        </authorList>
    </citation>
    <scope>NUCLEOTIDE SEQUENCE</scope>
    <source>
        <strain evidence="13">KB-2021</strain>
        <tissue evidence="13">Leaf</tissue>
    </source>
</reference>
<keyword evidence="4" id="KW-0433">Leucine-rich repeat</keyword>
<evidence type="ECO:0000256" key="1">
    <source>
        <dbReference type="ARBA" id="ARBA00004251"/>
    </source>
</evidence>
<dbReference type="PANTHER" id="PTHR48063">
    <property type="entry name" value="LRR RECEPTOR-LIKE KINASE"/>
    <property type="match status" value="1"/>
</dbReference>